<organism evidence="1 2">
    <name type="scientific">Paenibacillus riograndensis</name>
    <dbReference type="NCBI Taxonomy" id="483937"/>
    <lineage>
        <taxon>Bacteria</taxon>
        <taxon>Bacillati</taxon>
        <taxon>Bacillota</taxon>
        <taxon>Bacilli</taxon>
        <taxon>Bacillales</taxon>
        <taxon>Paenibacillaceae</taxon>
        <taxon>Paenibacillus</taxon>
        <taxon>Paenibacillus sonchi group</taxon>
    </lineage>
</organism>
<evidence type="ECO:0000313" key="2">
    <source>
        <dbReference type="Proteomes" id="UP000070475"/>
    </source>
</evidence>
<evidence type="ECO:0000313" key="1">
    <source>
        <dbReference type="EMBL" id="KWX81139.1"/>
    </source>
</evidence>
<dbReference type="PATRIC" id="fig|483937.3.peg.6434"/>
<proteinExistence type="predicted"/>
<dbReference type="AlphaFoldDB" id="A0A132UBU9"/>
<reference evidence="1 2" key="1">
    <citation type="submission" date="2015-08" db="EMBL/GenBank/DDBJ databases">
        <title>Genomes of Paenibacillus riograndensis.</title>
        <authorList>
            <person name="Sant'Anna F.H."/>
            <person name="Souza R."/>
            <person name="Ambrosini A."/>
            <person name="Bach E."/>
            <person name="Fernandes G."/>
            <person name="Balsanelli E."/>
            <person name="Baura V.A."/>
            <person name="Pedrosa F.O."/>
            <person name="Souza E.M."/>
            <person name="Passaglia L."/>
        </authorList>
    </citation>
    <scope>NUCLEOTIDE SEQUENCE [LARGE SCALE GENOMIC DNA]</scope>
    <source>
        <strain evidence="1 2">CAS34</strain>
    </source>
</reference>
<dbReference type="OrthoDB" id="2720680at2"/>
<comment type="caution">
    <text evidence="1">The sequence shown here is derived from an EMBL/GenBank/DDBJ whole genome shotgun (WGS) entry which is preliminary data.</text>
</comment>
<sequence length="150" mass="18227">MKVDSRIIEILKSINFIERYEFLSKKHQFDLKESFERYDREVVLKLFNELGYEFSFNKKENFFWMVEKTTECELQFKISLKYGMGEFIWLAWKNSEQLVGGTWGIIKEQLDGKENDKIKKPIFRNYDDLKEILSEAFLMYEDFKNEIIVL</sequence>
<dbReference type="Proteomes" id="UP000070475">
    <property type="component" value="Unassembled WGS sequence"/>
</dbReference>
<keyword evidence="2" id="KW-1185">Reference proteome</keyword>
<name>A0A132UBU9_9BACL</name>
<dbReference type="EMBL" id="LIRB01000075">
    <property type="protein sequence ID" value="KWX81139.1"/>
    <property type="molecule type" value="Genomic_DNA"/>
</dbReference>
<gene>
    <name evidence="1" type="ORF">AMQ84_00845</name>
</gene>
<protein>
    <submittedName>
        <fullName evidence="1">Uncharacterized protein</fullName>
    </submittedName>
</protein>
<accession>A0A132UBU9</accession>